<feature type="transmembrane region" description="Helical" evidence="1">
    <location>
        <begin position="59"/>
        <end position="79"/>
    </location>
</feature>
<name>A0A316D2N4_9BACL</name>
<keyword evidence="1" id="KW-1133">Transmembrane helix</keyword>
<keyword evidence="1" id="KW-0472">Membrane</keyword>
<keyword evidence="1" id="KW-0812">Transmembrane</keyword>
<accession>A0A316D2N4</accession>
<evidence type="ECO:0000313" key="3">
    <source>
        <dbReference type="Proteomes" id="UP000245634"/>
    </source>
</evidence>
<evidence type="ECO:0000256" key="1">
    <source>
        <dbReference type="SAM" id="Phobius"/>
    </source>
</evidence>
<gene>
    <name evidence="2" type="ORF">C7459_12918</name>
</gene>
<dbReference type="AlphaFoldDB" id="A0A316D2N4"/>
<proteinExistence type="predicted"/>
<evidence type="ECO:0000313" key="2">
    <source>
        <dbReference type="EMBL" id="PWK05020.1"/>
    </source>
</evidence>
<organism evidence="2 3">
    <name type="scientific">Tumebacillus permanentifrigoris</name>
    <dbReference type="NCBI Taxonomy" id="378543"/>
    <lineage>
        <taxon>Bacteria</taxon>
        <taxon>Bacillati</taxon>
        <taxon>Bacillota</taxon>
        <taxon>Bacilli</taxon>
        <taxon>Bacillales</taxon>
        <taxon>Alicyclobacillaceae</taxon>
        <taxon>Tumebacillus</taxon>
    </lineage>
</organism>
<reference evidence="2 3" key="1">
    <citation type="submission" date="2018-05" db="EMBL/GenBank/DDBJ databases">
        <title>Genomic Encyclopedia of Type Strains, Phase IV (KMG-IV): sequencing the most valuable type-strain genomes for metagenomic binning, comparative biology and taxonomic classification.</title>
        <authorList>
            <person name="Goeker M."/>
        </authorList>
    </citation>
    <scope>NUCLEOTIDE SEQUENCE [LARGE SCALE GENOMIC DNA]</scope>
    <source>
        <strain evidence="2 3">DSM 18773</strain>
    </source>
</reference>
<keyword evidence="3" id="KW-1185">Reference proteome</keyword>
<dbReference type="RefSeq" id="WP_109691362.1">
    <property type="nucleotide sequence ID" value="NZ_QGGL01000029.1"/>
</dbReference>
<dbReference type="EMBL" id="QGGL01000029">
    <property type="protein sequence ID" value="PWK05020.1"/>
    <property type="molecule type" value="Genomic_DNA"/>
</dbReference>
<comment type="caution">
    <text evidence="2">The sequence shown here is derived from an EMBL/GenBank/DDBJ whole genome shotgun (WGS) entry which is preliminary data.</text>
</comment>
<dbReference type="Proteomes" id="UP000245634">
    <property type="component" value="Unassembled WGS sequence"/>
</dbReference>
<protein>
    <submittedName>
        <fullName evidence="2">Uncharacterized protein</fullName>
    </submittedName>
</protein>
<sequence>MLRITNVLLVLVAIGLCALYNVQIDSTHSLWTDSEGQLVRMDLGFFSATLSSAAKSTTYYNYGAYPLILLAASSLLLLVKKK</sequence>